<sequence length="316" mass="35355">MARFILQNDLVVSDTATGLAWTKDAALSEFPLTWQEALDFVADLNRAAYGGHTDWKLPNRRELFSLASHDTINPSLPVGHFFENVFHGYYWTATTCHRLPDQAWYVHMGGARVFKGMKHGSYMVWPVRLPPETPGRLLATGQQRCYTRSGKVTDCDGTGQDGAFGSGRTALPRFTDQGDTFYDTLTRLSWLKPSLCPAALSDWPSTFDAVEQMNRDHAFGRSDWRVPHIIEMESLVHMDRHSPAVATDDQRERVQPFYWSATTSAYNPDYAWVLYFNDGAVGVGFKPLAEFFLWPVAGTPQAPPVPGLAGPGPDIH</sequence>
<dbReference type="HOGENOM" id="CLU_810699_0_0_7"/>
<dbReference type="Proteomes" id="UP000008561">
    <property type="component" value="Chromosome"/>
</dbReference>
<gene>
    <name evidence="2" type="ordered locus">Dole_0436</name>
</gene>
<proteinExistence type="predicted"/>
<name>A8ZTI2_DESOH</name>
<accession>A8ZTI2</accession>
<feature type="domain" description="Lcl C-terminal" evidence="1">
    <location>
        <begin position="180"/>
        <end position="296"/>
    </location>
</feature>
<reference evidence="2 3" key="1">
    <citation type="submission" date="2007-10" db="EMBL/GenBank/DDBJ databases">
        <title>Complete sequence of Desulfococcus oleovorans Hxd3.</title>
        <authorList>
            <consortium name="US DOE Joint Genome Institute"/>
            <person name="Copeland A."/>
            <person name="Lucas S."/>
            <person name="Lapidus A."/>
            <person name="Barry K."/>
            <person name="Glavina del Rio T."/>
            <person name="Dalin E."/>
            <person name="Tice H."/>
            <person name="Pitluck S."/>
            <person name="Kiss H."/>
            <person name="Brettin T."/>
            <person name="Bruce D."/>
            <person name="Detter J.C."/>
            <person name="Han C."/>
            <person name="Schmutz J."/>
            <person name="Larimer F."/>
            <person name="Land M."/>
            <person name="Hauser L."/>
            <person name="Kyrpides N."/>
            <person name="Kim E."/>
            <person name="Wawrik B."/>
            <person name="Richardson P."/>
        </authorList>
    </citation>
    <scope>NUCLEOTIDE SEQUENCE [LARGE SCALE GENOMIC DNA]</scope>
    <source>
        <strain evidence="3">DSM 6200 / JCM 39069 / Hxd3</strain>
    </source>
</reference>
<evidence type="ECO:0000259" key="1">
    <source>
        <dbReference type="Pfam" id="PF07603"/>
    </source>
</evidence>
<evidence type="ECO:0000313" key="3">
    <source>
        <dbReference type="Proteomes" id="UP000008561"/>
    </source>
</evidence>
<dbReference type="KEGG" id="dol:Dole_0436"/>
<dbReference type="InterPro" id="IPR011460">
    <property type="entry name" value="Lcl_C"/>
</dbReference>
<dbReference type="PANTHER" id="PTHR35812:SF1">
    <property type="entry name" value="LIPOPROTEIN"/>
    <property type="match status" value="1"/>
</dbReference>
<dbReference type="AlphaFoldDB" id="A8ZTI2"/>
<dbReference type="Pfam" id="PF07603">
    <property type="entry name" value="Lcl_C"/>
    <property type="match status" value="2"/>
</dbReference>
<dbReference type="OrthoDB" id="9793251at2"/>
<dbReference type="PANTHER" id="PTHR35812">
    <property type="entry name" value="LIPOPROTEIN"/>
    <property type="match status" value="1"/>
</dbReference>
<keyword evidence="3" id="KW-1185">Reference proteome</keyword>
<protein>
    <recommendedName>
        <fullName evidence="1">Lcl C-terminal domain-containing protein</fullName>
    </recommendedName>
</protein>
<feature type="domain" description="Lcl C-terminal" evidence="1">
    <location>
        <begin position="11"/>
        <end position="128"/>
    </location>
</feature>
<dbReference type="RefSeq" id="WP_012173865.1">
    <property type="nucleotide sequence ID" value="NC_009943.1"/>
</dbReference>
<dbReference type="eggNOG" id="COG1361">
    <property type="taxonomic scope" value="Bacteria"/>
</dbReference>
<dbReference type="STRING" id="96561.Dole_0436"/>
<organism evidence="2 3">
    <name type="scientific">Desulfosudis oleivorans (strain DSM 6200 / JCM 39069 / Hxd3)</name>
    <name type="common">Desulfococcus oleovorans</name>
    <dbReference type="NCBI Taxonomy" id="96561"/>
    <lineage>
        <taxon>Bacteria</taxon>
        <taxon>Pseudomonadati</taxon>
        <taxon>Thermodesulfobacteriota</taxon>
        <taxon>Desulfobacteria</taxon>
        <taxon>Desulfobacterales</taxon>
        <taxon>Desulfosudaceae</taxon>
        <taxon>Desulfosudis</taxon>
    </lineage>
</organism>
<dbReference type="EMBL" id="CP000859">
    <property type="protein sequence ID" value="ABW66246.1"/>
    <property type="molecule type" value="Genomic_DNA"/>
</dbReference>
<evidence type="ECO:0000313" key="2">
    <source>
        <dbReference type="EMBL" id="ABW66246.1"/>
    </source>
</evidence>